<dbReference type="SMART" id="SM00744">
    <property type="entry name" value="RINGv"/>
    <property type="match status" value="1"/>
</dbReference>
<dbReference type="GO" id="GO:0016567">
    <property type="term" value="P:protein ubiquitination"/>
    <property type="evidence" value="ECO:0007669"/>
    <property type="project" value="InterPro"/>
</dbReference>
<dbReference type="CDD" id="cd16454">
    <property type="entry name" value="RING-H2_PA-TM-RING"/>
    <property type="match status" value="1"/>
</dbReference>
<gene>
    <name evidence="7" type="ORF">M0811_09348</name>
</gene>
<dbReference type="AlphaFoldDB" id="A0A9Q0LHC7"/>
<dbReference type="InterPro" id="IPR013083">
    <property type="entry name" value="Znf_RING/FYVE/PHD"/>
</dbReference>
<keyword evidence="2 4" id="KW-0863">Zinc-finger</keyword>
<dbReference type="InterPro" id="IPR033276">
    <property type="entry name" value="BB"/>
</dbReference>
<keyword evidence="1" id="KW-0479">Metal-binding</keyword>
<dbReference type="Gene3D" id="3.30.40.10">
    <property type="entry name" value="Zinc/RING finger domain, C3HC4 (zinc finger)"/>
    <property type="match status" value="1"/>
</dbReference>
<evidence type="ECO:0000256" key="4">
    <source>
        <dbReference type="PROSITE-ProRule" id="PRU00175"/>
    </source>
</evidence>
<reference evidence="7" key="1">
    <citation type="submission" date="2022-10" db="EMBL/GenBank/DDBJ databases">
        <title>Novel sulphate-reducing endosymbionts in the free-living metamonad Anaeramoeba.</title>
        <authorList>
            <person name="Jerlstrom-Hultqvist J."/>
            <person name="Cepicka I."/>
            <person name="Gallot-Lavallee L."/>
            <person name="Salas-Leiva D."/>
            <person name="Curtis B.A."/>
            <person name="Zahonova K."/>
            <person name="Pipaliya S."/>
            <person name="Dacks J."/>
            <person name="Roger A.J."/>
        </authorList>
    </citation>
    <scope>NUCLEOTIDE SEQUENCE</scope>
    <source>
        <strain evidence="7">BMAN</strain>
    </source>
</reference>
<feature type="compositionally biased region" description="Basic and acidic residues" evidence="5">
    <location>
        <begin position="97"/>
        <end position="113"/>
    </location>
</feature>
<evidence type="ECO:0000256" key="3">
    <source>
        <dbReference type="ARBA" id="ARBA00022833"/>
    </source>
</evidence>
<keyword evidence="3" id="KW-0862">Zinc</keyword>
<evidence type="ECO:0000256" key="2">
    <source>
        <dbReference type="ARBA" id="ARBA00022771"/>
    </source>
</evidence>
<dbReference type="PROSITE" id="PS50089">
    <property type="entry name" value="ZF_RING_2"/>
    <property type="match status" value="1"/>
</dbReference>
<dbReference type="PANTHER" id="PTHR46400:SF5">
    <property type="entry name" value="RING-TYPE DOMAIN-CONTAINING PROTEIN"/>
    <property type="match status" value="1"/>
</dbReference>
<dbReference type="SUPFAM" id="SSF57850">
    <property type="entry name" value="RING/U-box"/>
    <property type="match status" value="1"/>
</dbReference>
<dbReference type="Proteomes" id="UP001149090">
    <property type="component" value="Unassembled WGS sequence"/>
</dbReference>
<sequence length="311" mass="36286">MVWTYIFSTTSNGKQHQHKVQIDEGKIEDNGIMIMDLKEDPNFDPNKVKIIIDSGILLVNEIPLFDFNTVEPTEKGLRNMTSHRDLEQEKKDEEFARQLQEQEERSERIREGSNFHNPNSDEEIARRLMQEDLQENENPMDIDSHSRNPHGLFPHRDPIRPHFDIFSNSDSTNLDPLPPPIREILSRQRNSFGNSGISLPEFLFRRFSERENGDNMDPDAMNYQQLLNLGERIGRVERGLDDNGINQLPVSKFDKNTAKGDLTCSICRCEYEDGEEIRRLPCLHYFHKDCIDQWIKSNPTCPICKTKIKFD</sequence>
<dbReference type="GO" id="GO:0046621">
    <property type="term" value="P:negative regulation of organ growth"/>
    <property type="evidence" value="ECO:0007669"/>
    <property type="project" value="InterPro"/>
</dbReference>
<dbReference type="PANTHER" id="PTHR46400">
    <property type="entry name" value="RING/U-BOX SUPERFAMILY PROTEIN"/>
    <property type="match status" value="1"/>
</dbReference>
<evidence type="ECO:0000256" key="5">
    <source>
        <dbReference type="SAM" id="MobiDB-lite"/>
    </source>
</evidence>
<accession>A0A9Q0LHC7</accession>
<dbReference type="GO" id="GO:0004842">
    <property type="term" value="F:ubiquitin-protein transferase activity"/>
    <property type="evidence" value="ECO:0007669"/>
    <property type="project" value="InterPro"/>
</dbReference>
<name>A0A9Q0LHC7_ANAIG</name>
<dbReference type="InterPro" id="IPR001841">
    <property type="entry name" value="Znf_RING"/>
</dbReference>
<dbReference type="CDD" id="cd22249">
    <property type="entry name" value="UDM1_RNF168_RNF169-like"/>
    <property type="match status" value="1"/>
</dbReference>
<proteinExistence type="predicted"/>
<organism evidence="7 8">
    <name type="scientific">Anaeramoeba ignava</name>
    <name type="common">Anaerobic marine amoeba</name>
    <dbReference type="NCBI Taxonomy" id="1746090"/>
    <lineage>
        <taxon>Eukaryota</taxon>
        <taxon>Metamonada</taxon>
        <taxon>Anaeramoebidae</taxon>
        <taxon>Anaeramoeba</taxon>
    </lineage>
</organism>
<feature type="region of interest" description="Disordered" evidence="5">
    <location>
        <begin position="97"/>
        <end position="122"/>
    </location>
</feature>
<dbReference type="SMART" id="SM00184">
    <property type="entry name" value="RING"/>
    <property type="match status" value="1"/>
</dbReference>
<keyword evidence="8" id="KW-1185">Reference proteome</keyword>
<evidence type="ECO:0000313" key="8">
    <source>
        <dbReference type="Proteomes" id="UP001149090"/>
    </source>
</evidence>
<dbReference type="EMBL" id="JAPDFW010000079">
    <property type="protein sequence ID" value="KAJ5072902.1"/>
    <property type="molecule type" value="Genomic_DNA"/>
</dbReference>
<evidence type="ECO:0000256" key="1">
    <source>
        <dbReference type="ARBA" id="ARBA00022723"/>
    </source>
</evidence>
<dbReference type="GO" id="GO:0008270">
    <property type="term" value="F:zinc ion binding"/>
    <property type="evidence" value="ECO:0007669"/>
    <property type="project" value="UniProtKB-KW"/>
</dbReference>
<evidence type="ECO:0000259" key="6">
    <source>
        <dbReference type="PROSITE" id="PS50089"/>
    </source>
</evidence>
<evidence type="ECO:0000313" key="7">
    <source>
        <dbReference type="EMBL" id="KAJ5072902.1"/>
    </source>
</evidence>
<comment type="caution">
    <text evidence="7">The sequence shown here is derived from an EMBL/GenBank/DDBJ whole genome shotgun (WGS) entry which is preliminary data.</text>
</comment>
<feature type="domain" description="RING-type" evidence="6">
    <location>
        <begin position="264"/>
        <end position="305"/>
    </location>
</feature>
<dbReference type="OrthoDB" id="8062037at2759"/>
<dbReference type="Pfam" id="PF13639">
    <property type="entry name" value="zf-RING_2"/>
    <property type="match status" value="1"/>
</dbReference>
<dbReference type="InterPro" id="IPR011016">
    <property type="entry name" value="Znf_RING-CH"/>
</dbReference>
<protein>
    <recommendedName>
        <fullName evidence="6">RING-type domain-containing protein</fullName>
    </recommendedName>
</protein>